<dbReference type="RefSeq" id="WP_061769667.1">
    <property type="nucleotide sequence ID" value="NZ_FR904230.1"/>
</dbReference>
<accession>A0A068R8Q8</accession>
<gene>
    <name evidence="1" type="ORF">SCTVLC_0095</name>
</gene>
<dbReference type="AlphaFoldDB" id="A0A068R8Q8"/>
<sequence length="349" mass="39222">MRKGLKIDNGDGTKFIFDSLSCPAYIVWSGNLPEVDASEWVCPTSIPPGYDYCFITDSLGELTYKVSKSQGRFQWEVAGIAKLKTWLNDDRKPVMSWGTPTVTEAYVHIIAWPTPEVGFGHHGLRAFGGNSIFTSLSDTSILSYLLYKGEVEIYNGWIPDNISSDFTVNNCSCFFYTDDHDKVIKYVNYARWDPAKEPGKADFRYNVYSKSLNGDASVKAKVCVFGKMDLQQEKGDKRYGLRIRNERGDITFNDGAGILASPRTVDLSTKGINQPFAIEGIRRPMYMPCGVGSGYSNHMMFRYGVNTVGTRVQVTENEIFDEPASHGGDIYYVAPYPMLFIDADDYFNF</sequence>
<name>A0A068R8Q8_9GAMM</name>
<protein>
    <submittedName>
        <fullName evidence="1">Uncharacterized protein</fullName>
    </submittedName>
</protein>
<reference evidence="1" key="2">
    <citation type="journal article" date="2014" name="Genome Biol. Evol.">
        <title>Settling down: the genome of Serratia symbiotica from the aphid Cinara tujafilina zooms in on the process of accommodation to a cooperative intracellular life.</title>
        <authorList>
            <person name="Manzano-Marin A."/>
            <person name="Latorre A."/>
        </authorList>
    </citation>
    <scope>NUCLEOTIDE SEQUENCE</scope>
    <source>
        <strain evidence="1">SCt-VLC</strain>
    </source>
</reference>
<dbReference type="EMBL" id="FR904230">
    <property type="protein sequence ID" value="CDG46883.1"/>
    <property type="molecule type" value="Genomic_DNA"/>
</dbReference>
<dbReference type="OrthoDB" id="6440730at2"/>
<reference evidence="1" key="1">
    <citation type="submission" date="2013-06" db="EMBL/GenBank/DDBJ databases">
        <authorList>
            <person name="Mazano-Marin A."/>
        </authorList>
    </citation>
    <scope>NUCLEOTIDE SEQUENCE</scope>
    <source>
        <strain evidence="1">SCt-VLC</strain>
    </source>
</reference>
<evidence type="ECO:0000313" key="1">
    <source>
        <dbReference type="EMBL" id="CDG46883.1"/>
    </source>
</evidence>
<organism evidence="1">
    <name type="scientific">Serratia symbiotica SCt-VLC</name>
    <dbReference type="NCBI Taxonomy" id="1347341"/>
    <lineage>
        <taxon>Bacteria</taxon>
        <taxon>Pseudomonadati</taxon>
        <taxon>Pseudomonadota</taxon>
        <taxon>Gammaproteobacteria</taxon>
        <taxon>Enterobacterales</taxon>
        <taxon>Yersiniaceae</taxon>
        <taxon>Serratia</taxon>
        <taxon>Serratia symbiotica</taxon>
    </lineage>
</organism>
<proteinExistence type="predicted"/>